<gene>
    <name evidence="1" type="primary">Vigan.11G236400</name>
    <name evidence="1" type="ORF">VIGAN_11236400</name>
</gene>
<dbReference type="Proteomes" id="UP000291084">
    <property type="component" value="Chromosome 11"/>
</dbReference>
<protein>
    <submittedName>
        <fullName evidence="1">Uncharacterized protein</fullName>
    </submittedName>
</protein>
<organism evidence="1 2">
    <name type="scientific">Vigna angularis var. angularis</name>
    <dbReference type="NCBI Taxonomy" id="157739"/>
    <lineage>
        <taxon>Eukaryota</taxon>
        <taxon>Viridiplantae</taxon>
        <taxon>Streptophyta</taxon>
        <taxon>Embryophyta</taxon>
        <taxon>Tracheophyta</taxon>
        <taxon>Spermatophyta</taxon>
        <taxon>Magnoliopsida</taxon>
        <taxon>eudicotyledons</taxon>
        <taxon>Gunneridae</taxon>
        <taxon>Pentapetalae</taxon>
        <taxon>rosids</taxon>
        <taxon>fabids</taxon>
        <taxon>Fabales</taxon>
        <taxon>Fabaceae</taxon>
        <taxon>Papilionoideae</taxon>
        <taxon>50 kb inversion clade</taxon>
        <taxon>NPAAA clade</taxon>
        <taxon>indigoferoid/millettioid clade</taxon>
        <taxon>Phaseoleae</taxon>
        <taxon>Vigna</taxon>
    </lineage>
</organism>
<sequence>MKADFVTNDMLALTHDAFDANNNDDVAIEGERCGICMNVVIDRGVLDCCQHWYVKVRKDEECDGWWQRKKGYENDDGSVLRWVAYRGEEDEDRLGLWAEYENPISE</sequence>
<evidence type="ECO:0000313" key="2">
    <source>
        <dbReference type="Proteomes" id="UP000291084"/>
    </source>
</evidence>
<name>A0A0S3TCA0_PHAAN</name>
<dbReference type="AlphaFoldDB" id="A0A0S3TCA0"/>
<keyword evidence="2" id="KW-1185">Reference proteome</keyword>
<accession>A0A0S3TCA0</accession>
<dbReference type="EMBL" id="AP015044">
    <property type="protein sequence ID" value="BAU02782.1"/>
    <property type="molecule type" value="Genomic_DNA"/>
</dbReference>
<evidence type="ECO:0000313" key="1">
    <source>
        <dbReference type="EMBL" id="BAU02782.1"/>
    </source>
</evidence>
<proteinExistence type="predicted"/>
<reference evidence="1 2" key="1">
    <citation type="journal article" date="2015" name="Sci. Rep.">
        <title>The power of single molecule real-time sequencing technology in the de novo assembly of a eukaryotic genome.</title>
        <authorList>
            <person name="Sakai H."/>
            <person name="Naito K."/>
            <person name="Ogiso-Tanaka E."/>
            <person name="Takahashi Y."/>
            <person name="Iseki K."/>
            <person name="Muto C."/>
            <person name="Satou K."/>
            <person name="Teruya K."/>
            <person name="Shiroma A."/>
            <person name="Shimoji M."/>
            <person name="Hirano T."/>
            <person name="Itoh T."/>
            <person name="Kaga A."/>
            <person name="Tomooka N."/>
        </authorList>
    </citation>
    <scope>NUCLEOTIDE SEQUENCE [LARGE SCALE GENOMIC DNA]</scope>
    <source>
        <strain evidence="2">cv. Shumari</strain>
    </source>
</reference>